<feature type="transmembrane region" description="Helical" evidence="1">
    <location>
        <begin position="28"/>
        <end position="50"/>
    </location>
</feature>
<keyword evidence="1" id="KW-1133">Transmembrane helix</keyword>
<evidence type="ECO:0000313" key="2">
    <source>
        <dbReference type="EMBL" id="OEH84913.1"/>
    </source>
</evidence>
<dbReference type="AlphaFoldDB" id="A0A1E5L4D3"/>
<reference evidence="2 3" key="1">
    <citation type="submission" date="2016-09" db="EMBL/GenBank/DDBJ databases">
        <title>Desulfuribacillus arsenicus sp. nov., an obligately anaerobic, dissimilatory arsenic- and antimonate-reducing bacterium isolated from anoxic sediments.</title>
        <authorList>
            <person name="Abin C.A."/>
            <person name="Hollibaugh J.T."/>
        </authorList>
    </citation>
    <scope>NUCLEOTIDE SEQUENCE [LARGE SCALE GENOMIC DNA]</scope>
    <source>
        <strain evidence="2 3">MLFW-2</strain>
    </source>
</reference>
<dbReference type="EMBL" id="MJAT01000035">
    <property type="protein sequence ID" value="OEH84913.1"/>
    <property type="molecule type" value="Genomic_DNA"/>
</dbReference>
<evidence type="ECO:0000313" key="3">
    <source>
        <dbReference type="Proteomes" id="UP000095255"/>
    </source>
</evidence>
<protein>
    <submittedName>
        <fullName evidence="2">Uncharacterized protein</fullName>
    </submittedName>
</protein>
<name>A0A1E5L4D3_9FIRM</name>
<dbReference type="Proteomes" id="UP000095255">
    <property type="component" value="Unassembled WGS sequence"/>
</dbReference>
<proteinExistence type="predicted"/>
<organism evidence="2 3">
    <name type="scientific">Desulfuribacillus stibiiarsenatis</name>
    <dbReference type="NCBI Taxonomy" id="1390249"/>
    <lineage>
        <taxon>Bacteria</taxon>
        <taxon>Bacillati</taxon>
        <taxon>Bacillota</taxon>
        <taxon>Desulfuribacillia</taxon>
        <taxon>Desulfuribacillales</taxon>
        <taxon>Desulfuribacillaceae</taxon>
        <taxon>Desulfuribacillus</taxon>
    </lineage>
</organism>
<evidence type="ECO:0000256" key="1">
    <source>
        <dbReference type="SAM" id="Phobius"/>
    </source>
</evidence>
<gene>
    <name evidence="2" type="ORF">BHU72_06895</name>
</gene>
<comment type="caution">
    <text evidence="2">The sequence shown here is derived from an EMBL/GenBank/DDBJ whole genome shotgun (WGS) entry which is preliminary data.</text>
</comment>
<keyword evidence="3" id="KW-1185">Reference proteome</keyword>
<keyword evidence="1" id="KW-0812">Transmembrane</keyword>
<dbReference type="STRING" id="1390249.BHU72_06895"/>
<sequence>MIIVYLFLAVTLLSVIFTIRMKKPLLLTVPFFAIFLYVVVLIAMVPMGFLDTVQLIFNLR</sequence>
<keyword evidence="1" id="KW-0472">Membrane</keyword>
<dbReference type="OrthoDB" id="2696663at2"/>
<accession>A0A1E5L4D3</accession>